<feature type="transmembrane region" description="Helical" evidence="1">
    <location>
        <begin position="56"/>
        <end position="72"/>
    </location>
</feature>
<gene>
    <name evidence="2" type="ORF">DOK78_002819</name>
</gene>
<keyword evidence="1" id="KW-0472">Membrane</keyword>
<dbReference type="Pfam" id="PF06993">
    <property type="entry name" value="DUF1304"/>
    <property type="match status" value="1"/>
</dbReference>
<reference evidence="2 3" key="2">
    <citation type="submission" date="2024-03" db="EMBL/GenBank/DDBJ databases">
        <title>The Genome Sequence of Enterococcus sp. DIV2402.</title>
        <authorList>
            <consortium name="The Broad Institute Genomics Platform"/>
            <consortium name="The Broad Institute Microbial Omics Core"/>
            <consortium name="The Broad Institute Genomic Center for Infectious Diseases"/>
            <person name="Earl A."/>
            <person name="Manson A."/>
            <person name="Gilmore M."/>
            <person name="Schwartman J."/>
            <person name="Shea T."/>
            <person name="Abouelleil A."/>
            <person name="Cao P."/>
            <person name="Chapman S."/>
            <person name="Cusick C."/>
            <person name="Young S."/>
            <person name="Neafsey D."/>
            <person name="Nusbaum C."/>
            <person name="Birren B."/>
        </authorList>
    </citation>
    <scope>NUCLEOTIDE SEQUENCE [LARGE SCALE GENOMIC DNA]</scope>
    <source>
        <strain evidence="2 3">DIV2402</strain>
    </source>
</reference>
<keyword evidence="1" id="KW-0812">Transmembrane</keyword>
<name>A0ABZ2SQX1_9ENTE</name>
<proteinExistence type="predicted"/>
<accession>A0ABZ2SQX1</accession>
<dbReference type="PANTHER" id="PTHR38446:SF1">
    <property type="entry name" value="BLL0914 PROTEIN"/>
    <property type="match status" value="1"/>
</dbReference>
<keyword evidence="1" id="KW-1133">Transmembrane helix</keyword>
<dbReference type="InterPro" id="IPR009732">
    <property type="entry name" value="DUF1304"/>
</dbReference>
<dbReference type="Proteomes" id="UP000664701">
    <property type="component" value="Chromosome"/>
</dbReference>
<organism evidence="2 3">
    <name type="scientific">Candidatus Enterococcus lowellii</name>
    <dbReference type="NCBI Taxonomy" id="2230877"/>
    <lineage>
        <taxon>Bacteria</taxon>
        <taxon>Bacillati</taxon>
        <taxon>Bacillota</taxon>
        <taxon>Bacilli</taxon>
        <taxon>Lactobacillales</taxon>
        <taxon>Enterococcaceae</taxon>
        <taxon>Enterococcus</taxon>
    </lineage>
</organism>
<dbReference type="RefSeq" id="WP_207941673.1">
    <property type="nucleotide sequence ID" value="NZ_CP147251.1"/>
</dbReference>
<dbReference type="EMBL" id="CP147251">
    <property type="protein sequence ID" value="WYJ78163.1"/>
    <property type="molecule type" value="Genomic_DNA"/>
</dbReference>
<keyword evidence="3" id="KW-1185">Reference proteome</keyword>
<protein>
    <recommendedName>
        <fullName evidence="4">DUF1304 domain-containing protein</fullName>
    </recommendedName>
</protein>
<evidence type="ECO:0008006" key="4">
    <source>
        <dbReference type="Google" id="ProtNLM"/>
    </source>
</evidence>
<evidence type="ECO:0000256" key="1">
    <source>
        <dbReference type="SAM" id="Phobius"/>
    </source>
</evidence>
<reference evidence="2 3" key="1">
    <citation type="submission" date="2021-03" db="EMBL/GenBank/DDBJ databases">
        <authorList>
            <person name="Gilmore M.S."/>
            <person name="Schwartzman J."/>
            <person name="Van Tyne D."/>
            <person name="Martin M."/>
            <person name="Earl A.M."/>
            <person name="Manson A.L."/>
            <person name="Straub T."/>
            <person name="Salamzade R."/>
            <person name="Saavedra J."/>
            <person name="Lebreton F."/>
            <person name="Prichula J."/>
            <person name="Schaufler K."/>
            <person name="Gaca A."/>
            <person name="Sgardioli B."/>
            <person name="Wagenaar J."/>
            <person name="Strong T."/>
        </authorList>
    </citation>
    <scope>NUCLEOTIDE SEQUENCE [LARGE SCALE GENOMIC DNA]</scope>
    <source>
        <strain evidence="2 3">DIV2402</strain>
    </source>
</reference>
<evidence type="ECO:0000313" key="2">
    <source>
        <dbReference type="EMBL" id="WYJ78163.1"/>
    </source>
</evidence>
<feature type="transmembrane region" description="Helical" evidence="1">
    <location>
        <begin position="79"/>
        <end position="96"/>
    </location>
</feature>
<dbReference type="PANTHER" id="PTHR38446">
    <property type="entry name" value="BLL0914 PROTEIN"/>
    <property type="match status" value="1"/>
</dbReference>
<sequence length="119" mass="13216">MSFISMVLVVLVALEFFYIMYLETFATTSAATSRVFNMTRESLADKSLNTLFKNQGIYNGLIGVGLLYSVFFATASLEISRLILLYIIFVALYGSFTSDKKIIFTQGGLAILALVSTFF</sequence>
<evidence type="ECO:0000313" key="3">
    <source>
        <dbReference type="Proteomes" id="UP000664701"/>
    </source>
</evidence>